<dbReference type="EMBL" id="MG432481">
    <property type="protein sequence ID" value="AWQ63319.1"/>
    <property type="molecule type" value="Genomic_DNA"/>
</dbReference>
<reference evidence="1" key="1">
    <citation type="submission" date="2017-11" db="EMBL/GenBank/DDBJ databases">
        <authorList>
            <person name="Parrilla Taylor D.P."/>
            <person name="Vibanco-Perez N."/>
            <person name="Duran-Avelar Md.J."/>
            <person name="Gomez-Gil B."/>
            <person name="Llera-Herrera R."/>
            <person name="Vazquez-Juarez R."/>
        </authorList>
    </citation>
    <scope>NUCLEOTIDE SEQUENCE</scope>
    <source>
        <strain evidence="1">LC1</strain>
    </source>
</reference>
<reference evidence="1" key="2">
    <citation type="journal article" name="FEMS Microbiol. Lett.">
        <title>Molecular variability and genetic structure of white spot syndrome virus strains from northwest Mexico based on the analysis of genomes.</title>
        <authorList>
            <person name="Parrilla-Taylor D.P."/>
            <person name="Vibanco-Perez N."/>
            <person name="Duran-Avelar M.J."/>
            <person name="Gomez-Gil B."/>
            <person name="Llera-Herrera R."/>
            <person name="Vazquez-Juarez R."/>
        </authorList>
    </citation>
    <scope>NUCLEOTIDE SEQUENCE</scope>
    <source>
        <strain evidence="1">LC1</strain>
    </source>
</reference>
<evidence type="ECO:0000313" key="1">
    <source>
        <dbReference type="EMBL" id="AWQ63319.1"/>
    </source>
</evidence>
<organismHost>
    <name type="scientific">Crustacea</name>
    <name type="common">crustaceans</name>
    <dbReference type="NCBI Taxonomy" id="6657"/>
</organismHost>
<accession>A0A2U9GHR1</accession>
<name>A0A2U9GHR1_WSSV</name>
<organism evidence="1">
    <name type="scientific">White spot syndrome virus</name>
    <name type="common">WSSV</name>
    <name type="synonym">White spot bacilliform virus</name>
    <dbReference type="NCBI Taxonomy" id="92652"/>
    <lineage>
        <taxon>Viruses</taxon>
        <taxon>Viruses incertae sedis</taxon>
        <taxon>Naldaviricetes</taxon>
        <taxon>Nimaviridae</taxon>
        <taxon>Whispovirus</taxon>
        <taxon>White spot syndrome virus</taxon>
    </lineage>
</organism>
<protein>
    <submittedName>
        <fullName evidence="1">Wsv210</fullName>
    </submittedName>
</protein>
<proteinExistence type="predicted"/>
<sequence length="73" mass="7940">MPISSARCCRYRVSFVPTPPFTLGQNKPLVQLQFSFSPNSPILSNMFLLLGSCISKILFSPILAGSSRVCSST</sequence>
<gene>
    <name evidence="1" type="primary">210</name>
</gene>